<dbReference type="SUPFAM" id="SSF47240">
    <property type="entry name" value="Ferritin-like"/>
    <property type="match status" value="2"/>
</dbReference>
<dbReference type="CDD" id="cd00657">
    <property type="entry name" value="Ferritin_like"/>
    <property type="match status" value="1"/>
</dbReference>
<feature type="region of interest" description="Disordered" evidence="1">
    <location>
        <begin position="1"/>
        <end position="91"/>
    </location>
</feature>
<dbReference type="InterPro" id="IPR052965">
    <property type="entry name" value="Pigment-catalase-like"/>
</dbReference>
<name>A0A1G9Q8P9_9EURY</name>
<dbReference type="STRING" id="660521.SAMN04487949_0736"/>
<dbReference type="InterPro" id="IPR012347">
    <property type="entry name" value="Ferritin-like"/>
</dbReference>
<accession>A0A1G9Q8P9</accession>
<reference evidence="3" key="1">
    <citation type="submission" date="2016-10" db="EMBL/GenBank/DDBJ databases">
        <authorList>
            <person name="Varghese N."/>
            <person name="Submissions S."/>
        </authorList>
    </citation>
    <scope>NUCLEOTIDE SEQUENCE [LARGE SCALE GENOMIC DNA]</scope>
    <source>
        <strain evidence="3">CGMCC 1.10119</strain>
    </source>
</reference>
<sequence length="458" mass="48399">MSRNTSDADRDDRTDQHPTNQRGPSGSATRTSRRKILATLGVIGGTALAGCAGSSPSDEGTMEPTMTETDEPTMAPTEEPTATPEPMGNPDVPILNYALTLEHLENAFYREGLNEFSDDELMGADSLSKFGETVRMDVPEYLRVAGEHEAAHVAAISDTIEQLGGTPVAEAEYDFGYGTPSEFLATAQALENTGVAAYAGAAPKVVNNDILAAAAGIHSVEARHAAFLNLVNDDAPFPNAVDEASSVQEVLDIAGGFITSEVDASAITRSDDMEVPTPDRKADDGTSDVDVLNYALTLEHLENAFYREGLETFSDDELMNASVLSDYDDALKMKVPGHLAMAGEHEAAHVSAIADTVEQLGGTPVEEAEYDFGYETASEFLGVAQALENTGVAAYKGAAPSVSADAVFSAAIGIHSVEARHASFLNELNVESPFPVAVDEPMTMAEVQDVAGQFIVEQ</sequence>
<dbReference type="Proteomes" id="UP000199451">
    <property type="component" value="Unassembled WGS sequence"/>
</dbReference>
<dbReference type="PANTHER" id="PTHR31694:SF26">
    <property type="entry name" value="OS05G0151100 PROTEIN"/>
    <property type="match status" value="1"/>
</dbReference>
<evidence type="ECO:0000313" key="2">
    <source>
        <dbReference type="EMBL" id="SDM07329.1"/>
    </source>
</evidence>
<organism evidence="2 3">
    <name type="scientific">Halogranum gelatinilyticum</name>
    <dbReference type="NCBI Taxonomy" id="660521"/>
    <lineage>
        <taxon>Archaea</taxon>
        <taxon>Methanobacteriati</taxon>
        <taxon>Methanobacteriota</taxon>
        <taxon>Stenosarchaea group</taxon>
        <taxon>Halobacteria</taxon>
        <taxon>Halobacteriales</taxon>
        <taxon>Haloferacaceae</taxon>
    </lineage>
</organism>
<gene>
    <name evidence="2" type="ORF">SAMN04487949_0736</name>
</gene>
<dbReference type="PANTHER" id="PTHR31694">
    <property type="entry name" value="DESICCATION-LIKE PROTEIN"/>
    <property type="match status" value="1"/>
</dbReference>
<dbReference type="OrthoDB" id="201781at2157"/>
<dbReference type="Pfam" id="PF13668">
    <property type="entry name" value="Ferritin_2"/>
    <property type="match status" value="2"/>
</dbReference>
<dbReference type="AlphaFoldDB" id="A0A1G9Q8P9"/>
<keyword evidence="3" id="KW-1185">Reference proteome</keyword>
<evidence type="ECO:0000313" key="3">
    <source>
        <dbReference type="Proteomes" id="UP000199451"/>
    </source>
</evidence>
<feature type="compositionally biased region" description="Low complexity" evidence="1">
    <location>
        <begin position="58"/>
        <end position="88"/>
    </location>
</feature>
<protein>
    <submittedName>
        <fullName evidence="2">Ferritin-like domain-containing protein</fullName>
    </submittedName>
</protein>
<feature type="compositionally biased region" description="Basic and acidic residues" evidence="1">
    <location>
        <begin position="1"/>
        <end position="16"/>
    </location>
</feature>
<dbReference type="EMBL" id="FNHL01000001">
    <property type="protein sequence ID" value="SDM07329.1"/>
    <property type="molecule type" value="Genomic_DNA"/>
</dbReference>
<dbReference type="Gene3D" id="1.20.1260.10">
    <property type="match status" value="2"/>
</dbReference>
<dbReference type="RefSeq" id="WP_089694170.1">
    <property type="nucleotide sequence ID" value="NZ_FNHL01000001.1"/>
</dbReference>
<proteinExistence type="predicted"/>
<evidence type="ECO:0000256" key="1">
    <source>
        <dbReference type="SAM" id="MobiDB-lite"/>
    </source>
</evidence>
<dbReference type="InterPro" id="IPR009078">
    <property type="entry name" value="Ferritin-like_SF"/>
</dbReference>
<feature type="compositionally biased region" description="Polar residues" evidence="1">
    <location>
        <begin position="17"/>
        <end position="30"/>
    </location>
</feature>